<protein>
    <submittedName>
        <fullName evidence="1">Uncharacterized protein</fullName>
    </submittedName>
</protein>
<organism evidence="1 2">
    <name type="scientific">Leptospira weilii serovar Ranarum str. ICFT</name>
    <dbReference type="NCBI Taxonomy" id="1218598"/>
    <lineage>
        <taxon>Bacteria</taxon>
        <taxon>Pseudomonadati</taxon>
        <taxon>Spirochaetota</taxon>
        <taxon>Spirochaetia</taxon>
        <taxon>Leptospirales</taxon>
        <taxon>Leptospiraceae</taxon>
        <taxon>Leptospira</taxon>
    </lineage>
</organism>
<name>N1WRH3_9LEPT</name>
<sequence>MTKPTSNKLGGVEFSGKLISFSFSKFTRIIKTFGFDGDIKK</sequence>
<keyword evidence="2" id="KW-1185">Reference proteome</keyword>
<reference evidence="1" key="1">
    <citation type="submission" date="2013-03" db="EMBL/GenBank/DDBJ databases">
        <authorList>
            <person name="Harkins D.M."/>
            <person name="Durkin A.S."/>
            <person name="Brinkac L.M."/>
            <person name="Haft D.H."/>
            <person name="Selengut J.D."/>
            <person name="Sanka R."/>
            <person name="DePew J."/>
            <person name="Purushe J."/>
            <person name="Hartskeerl R.A."/>
            <person name="Ahmed A."/>
            <person name="van der Linden H."/>
            <person name="Goris M.G.A."/>
            <person name="Vinetz J.M."/>
            <person name="Sutton G.G."/>
            <person name="Nierman W.C."/>
            <person name="Fouts D.E."/>
        </authorList>
    </citation>
    <scope>NUCLEOTIDE SEQUENCE [LARGE SCALE GENOMIC DNA]</scope>
    <source>
        <strain evidence="1">ICFT</strain>
    </source>
</reference>
<evidence type="ECO:0000313" key="1">
    <source>
        <dbReference type="EMBL" id="EMY79734.1"/>
    </source>
</evidence>
<evidence type="ECO:0000313" key="2">
    <source>
        <dbReference type="Proteomes" id="UP000012313"/>
    </source>
</evidence>
<dbReference type="AlphaFoldDB" id="N1WRH3"/>
<dbReference type="Proteomes" id="UP000012313">
    <property type="component" value="Unassembled WGS sequence"/>
</dbReference>
<proteinExistence type="predicted"/>
<gene>
    <name evidence="1" type="ORF">LEP1GSC060_0467</name>
</gene>
<accession>N1WRH3</accession>
<dbReference type="EMBL" id="AOHC02000006">
    <property type="protein sequence ID" value="EMY79734.1"/>
    <property type="molecule type" value="Genomic_DNA"/>
</dbReference>
<dbReference type="STRING" id="1218598.LEP1GSC060_0467"/>
<comment type="caution">
    <text evidence="1">The sequence shown here is derived from an EMBL/GenBank/DDBJ whole genome shotgun (WGS) entry which is preliminary data.</text>
</comment>